<feature type="compositionally biased region" description="Low complexity" evidence="1">
    <location>
        <begin position="235"/>
        <end position="316"/>
    </location>
</feature>
<accession>A0AAV5RBI7</accession>
<dbReference type="SMART" id="SM00148">
    <property type="entry name" value="PLCXc"/>
    <property type="match status" value="1"/>
</dbReference>
<evidence type="ECO:0000259" key="2">
    <source>
        <dbReference type="SMART" id="SM00148"/>
    </source>
</evidence>
<gene>
    <name evidence="3" type="ORF">DAPK24_052580</name>
</gene>
<dbReference type="PANTHER" id="PTHR13593">
    <property type="match status" value="1"/>
</dbReference>
<dbReference type="InterPro" id="IPR017946">
    <property type="entry name" value="PLC-like_Pdiesterase_TIM-brl"/>
</dbReference>
<name>A0AAV5RBI7_PICKL</name>
<dbReference type="InterPro" id="IPR000909">
    <property type="entry name" value="PLipase_C_PInositol-sp_X_dom"/>
</dbReference>
<dbReference type="InterPro" id="IPR051057">
    <property type="entry name" value="PI-PLC_domain"/>
</dbReference>
<dbReference type="GO" id="GO:0008081">
    <property type="term" value="F:phosphoric diester hydrolase activity"/>
    <property type="evidence" value="ECO:0007669"/>
    <property type="project" value="InterPro"/>
</dbReference>
<dbReference type="PROSITE" id="PS50007">
    <property type="entry name" value="PIPLC_X_DOMAIN"/>
    <property type="match status" value="1"/>
</dbReference>
<dbReference type="PANTHER" id="PTHR13593:SF113">
    <property type="entry name" value="SI:DKEY-266F7.9"/>
    <property type="match status" value="1"/>
</dbReference>
<proteinExistence type="predicted"/>
<dbReference type="GO" id="GO:0006629">
    <property type="term" value="P:lipid metabolic process"/>
    <property type="evidence" value="ECO:0007669"/>
    <property type="project" value="InterPro"/>
</dbReference>
<feature type="domain" description="Phosphatidylinositol-specific phospholipase C X" evidence="2">
    <location>
        <begin position="13"/>
        <end position="170"/>
    </location>
</feature>
<dbReference type="SUPFAM" id="SSF51695">
    <property type="entry name" value="PLC-like phosphodiesterases"/>
    <property type="match status" value="1"/>
</dbReference>
<sequence>MKEISTSNWMSHIIDETFISSISIAGTHNSAACFKLSAPSVQCQGKSITDQLKHGVRYLDIKLSKDYMSRGENVNDLMIVHGKFPVKLSGSYKFKKVLDEVYDFLKLNSTETVLISIKFENTMLNWNAETDEFAKILFQKFIAHNRNRWYLSDNIPTLKYARGKAVLLRRFPVIENGTYKKFGIPALWGDDIKVFNNDSICIQDYNSIKNSSDLNKKVELFKDVIDKATDYHSMSRINSSSNSKSISKSTSKSSSISNSPSNSRRSSNSTTNSTTNSTNNSTNNTTQTDNSKNFPFSPSNSIVSSPNSSRKSSITGDTDDNNTDTNTDFNAIKLKDPKLFINFCSGANYLHKSYWPSNVDKALRKFNIENHFTKNCGIIVFDFADRDNWNLVNKLIKTNFQ</sequence>
<protein>
    <recommendedName>
        <fullName evidence="2">Phosphatidylinositol-specific phospholipase C X domain-containing protein</fullName>
    </recommendedName>
</protein>
<dbReference type="AlphaFoldDB" id="A0AAV5RBI7"/>
<comment type="caution">
    <text evidence="3">The sequence shown here is derived from an EMBL/GenBank/DDBJ whole genome shotgun (WGS) entry which is preliminary data.</text>
</comment>
<dbReference type="Pfam" id="PF00388">
    <property type="entry name" value="PI-PLC-X"/>
    <property type="match status" value="1"/>
</dbReference>
<evidence type="ECO:0000313" key="3">
    <source>
        <dbReference type="EMBL" id="GMM48660.1"/>
    </source>
</evidence>
<feature type="region of interest" description="Disordered" evidence="1">
    <location>
        <begin position="235"/>
        <end position="325"/>
    </location>
</feature>
<dbReference type="Gene3D" id="3.20.20.190">
    <property type="entry name" value="Phosphatidylinositol (PI) phosphodiesterase"/>
    <property type="match status" value="1"/>
</dbReference>
<dbReference type="Proteomes" id="UP001378960">
    <property type="component" value="Unassembled WGS sequence"/>
</dbReference>
<organism evidence="3 4">
    <name type="scientific">Pichia kluyveri</name>
    <name type="common">Yeast</name>
    <dbReference type="NCBI Taxonomy" id="36015"/>
    <lineage>
        <taxon>Eukaryota</taxon>
        <taxon>Fungi</taxon>
        <taxon>Dikarya</taxon>
        <taxon>Ascomycota</taxon>
        <taxon>Saccharomycotina</taxon>
        <taxon>Pichiomycetes</taxon>
        <taxon>Pichiales</taxon>
        <taxon>Pichiaceae</taxon>
        <taxon>Pichia</taxon>
    </lineage>
</organism>
<evidence type="ECO:0000256" key="1">
    <source>
        <dbReference type="SAM" id="MobiDB-lite"/>
    </source>
</evidence>
<keyword evidence="4" id="KW-1185">Reference proteome</keyword>
<reference evidence="3 4" key="1">
    <citation type="journal article" date="2023" name="Elife">
        <title>Identification of key yeast species and microbe-microbe interactions impacting larval growth of Drosophila in the wild.</title>
        <authorList>
            <person name="Mure A."/>
            <person name="Sugiura Y."/>
            <person name="Maeda R."/>
            <person name="Honda K."/>
            <person name="Sakurai N."/>
            <person name="Takahashi Y."/>
            <person name="Watada M."/>
            <person name="Katoh T."/>
            <person name="Gotoh A."/>
            <person name="Gotoh Y."/>
            <person name="Taniguchi I."/>
            <person name="Nakamura K."/>
            <person name="Hayashi T."/>
            <person name="Katayama T."/>
            <person name="Uemura T."/>
            <person name="Hattori Y."/>
        </authorList>
    </citation>
    <scope>NUCLEOTIDE SEQUENCE [LARGE SCALE GENOMIC DNA]</scope>
    <source>
        <strain evidence="3 4">PK-24</strain>
    </source>
</reference>
<dbReference type="EMBL" id="BTGB01000009">
    <property type="protein sequence ID" value="GMM48660.1"/>
    <property type="molecule type" value="Genomic_DNA"/>
</dbReference>
<evidence type="ECO:0000313" key="4">
    <source>
        <dbReference type="Proteomes" id="UP001378960"/>
    </source>
</evidence>